<comment type="similarity">
    <text evidence="5">Belongs to the peptidase M24A family. Methionine aminopeptidase type 1 subfamily.</text>
</comment>
<feature type="binding site" evidence="5">
    <location>
        <position position="270"/>
    </location>
    <ligand>
        <name>substrate</name>
    </ligand>
</feature>
<name>A0AAW0WYZ0_CHEQU</name>
<feature type="binding site" evidence="5">
    <location>
        <position position="287"/>
    </location>
    <ligand>
        <name>a divalent metal cation</name>
        <dbReference type="ChEBI" id="CHEBI:60240"/>
        <label>1</label>
    </ligand>
</feature>
<dbReference type="PANTHER" id="PTHR43330:SF8">
    <property type="entry name" value="METHIONINE AMINOPEPTIDASE 1D, MITOCHONDRIAL"/>
    <property type="match status" value="1"/>
</dbReference>
<dbReference type="EC" id="3.4.11.18" evidence="6"/>
<evidence type="ECO:0000313" key="9">
    <source>
        <dbReference type="Proteomes" id="UP001445076"/>
    </source>
</evidence>
<dbReference type="GO" id="GO:0046872">
    <property type="term" value="F:metal ion binding"/>
    <property type="evidence" value="ECO:0007669"/>
    <property type="project" value="UniProtKB-UniRule"/>
</dbReference>
<feature type="binding site" evidence="5">
    <location>
        <position position="424"/>
    </location>
    <ligand>
        <name>a divalent metal cation</name>
        <dbReference type="ChEBI" id="CHEBI:60240"/>
        <label>2</label>
        <note>catalytic</note>
    </ligand>
</feature>
<feature type="binding site" evidence="5">
    <location>
        <position position="368"/>
    </location>
    <ligand>
        <name>substrate</name>
    </ligand>
</feature>
<protein>
    <recommendedName>
        <fullName evidence="6">Methionine aminopeptidase</fullName>
        <ecNumber evidence="6">3.4.11.18</ecNumber>
    </recommendedName>
</protein>
<keyword evidence="4 5" id="KW-0378">Hydrolase</keyword>
<gene>
    <name evidence="8" type="ORF">OTU49_006868</name>
</gene>
<sequence length="441" mass="48754">MMIGRIIKIMPHISPYKNFQLLLKPKWLKSCKSISSCTDDFRTVFIDYGDVHEKSIINAKIKRKTKCCQQGPVLSLHTQFDNMCLQIHQKFHGRKSYLHDQKSLHCSHSSPVLLPSGTVMTLSPLPIANVLSSVPCVGHIQQNRGIWDIFKKANFGSYTVLDRVGEVSTAQQVPAHITCPLYAQTGDPPLSPSSPEVKADWQVQAMRDSCYLARSVLNIVGENIQVGITTEDIDKLVHNKIIENGAYPSPLNYLGFPKSVCTSVNNVACHGIPDDRQLVDGDIISVDVTVFYNGYHGDCCETYIVGNVDKAGQRLVEAARQCRDATIEICAPGVPFTAIGAKVQEVADQLGVTVVPCFIGHGIGEYFHGPPDIYHCYNTYPGCMEAGMTFTVEPIIAQGKEDVLILEDGWTAVMLDNGRAAQFEHTVLITEDGYEILTDYY</sequence>
<keyword evidence="1 5" id="KW-0031">Aminopeptidase</keyword>
<dbReference type="PRINTS" id="PR00599">
    <property type="entry name" value="MAPEPTIDASE"/>
</dbReference>
<comment type="cofactor">
    <cofactor evidence="5">
        <name>Co(2+)</name>
        <dbReference type="ChEBI" id="CHEBI:48828"/>
    </cofactor>
    <cofactor evidence="5">
        <name>Zn(2+)</name>
        <dbReference type="ChEBI" id="CHEBI:29105"/>
    </cofactor>
    <cofactor evidence="5">
        <name>Mn(2+)</name>
        <dbReference type="ChEBI" id="CHEBI:29035"/>
    </cofactor>
    <cofactor evidence="5">
        <name>Fe(2+)</name>
        <dbReference type="ChEBI" id="CHEBI:29033"/>
    </cofactor>
    <text evidence="5">Binds 2 divalent metal cations per subunit. Has a high-affinity and a low affinity metal-binding site. The true nature of the physiological cofactor is under debate. The enzyme is active with cobalt, zinc, manganese or divalent iron ions. Most likely, methionine aminopeptidases function as mononuclear Fe(2+)-metalloproteases under physiological conditions, and the catalytically relevant metal-binding site has been assigned to the histidine-containing high-affinity site.</text>
</comment>
<feature type="domain" description="Peptidase M24" evidence="7">
    <location>
        <begin position="205"/>
        <end position="431"/>
    </location>
</feature>
<evidence type="ECO:0000313" key="8">
    <source>
        <dbReference type="EMBL" id="KAK8732664.1"/>
    </source>
</evidence>
<evidence type="ECO:0000259" key="7">
    <source>
        <dbReference type="Pfam" id="PF00557"/>
    </source>
</evidence>
<dbReference type="InterPro" id="IPR036005">
    <property type="entry name" value="Creatinase/aminopeptidase-like"/>
</dbReference>
<comment type="caution">
    <text evidence="8">The sequence shown here is derived from an EMBL/GenBank/DDBJ whole genome shotgun (WGS) entry which is preliminary data.</text>
</comment>
<dbReference type="Gene3D" id="3.90.230.10">
    <property type="entry name" value="Creatinase/methionine aminopeptidase superfamily"/>
    <property type="match status" value="1"/>
</dbReference>
<dbReference type="CDD" id="cd01086">
    <property type="entry name" value="MetAP1"/>
    <property type="match status" value="1"/>
</dbReference>
<reference evidence="8 9" key="1">
    <citation type="journal article" date="2024" name="BMC Genomics">
        <title>Genome assembly of redclaw crayfish (Cherax quadricarinatus) provides insights into its immune adaptation and hypoxia tolerance.</title>
        <authorList>
            <person name="Liu Z."/>
            <person name="Zheng J."/>
            <person name="Li H."/>
            <person name="Fang K."/>
            <person name="Wang S."/>
            <person name="He J."/>
            <person name="Zhou D."/>
            <person name="Weng S."/>
            <person name="Chi M."/>
            <person name="Gu Z."/>
            <person name="He J."/>
            <person name="Li F."/>
            <person name="Wang M."/>
        </authorList>
    </citation>
    <scope>NUCLEOTIDE SEQUENCE [LARGE SCALE GENOMIC DNA]</scope>
    <source>
        <strain evidence="8">ZL_2023a</strain>
    </source>
</reference>
<proteinExistence type="inferred from homology"/>
<evidence type="ECO:0000256" key="3">
    <source>
        <dbReference type="ARBA" id="ARBA00022723"/>
    </source>
</evidence>
<dbReference type="EMBL" id="JARKIK010000056">
    <property type="protein sequence ID" value="KAK8732663.1"/>
    <property type="molecule type" value="Genomic_DNA"/>
</dbReference>
<dbReference type="HAMAP" id="MF_01974">
    <property type="entry name" value="MetAP_1"/>
    <property type="match status" value="1"/>
</dbReference>
<dbReference type="AlphaFoldDB" id="A0AAW0WYZ0"/>
<keyword evidence="2 5" id="KW-0645">Protease</keyword>
<feature type="binding site" evidence="5">
    <location>
        <position position="424"/>
    </location>
    <ligand>
        <name>a divalent metal cation</name>
        <dbReference type="ChEBI" id="CHEBI:60240"/>
        <label>1</label>
    </ligand>
</feature>
<dbReference type="GO" id="GO:0006508">
    <property type="term" value="P:proteolysis"/>
    <property type="evidence" value="ECO:0007669"/>
    <property type="project" value="UniProtKB-KW"/>
</dbReference>
<dbReference type="EMBL" id="JARKIK010000056">
    <property type="protein sequence ID" value="KAK8732666.1"/>
    <property type="molecule type" value="Genomic_DNA"/>
</dbReference>
<keyword evidence="3 5" id="KW-0479">Metal-binding</keyword>
<dbReference type="InterPro" id="IPR001714">
    <property type="entry name" value="Pept_M24_MAP"/>
</dbReference>
<dbReference type="NCBIfam" id="TIGR00500">
    <property type="entry name" value="met_pdase_I"/>
    <property type="match status" value="1"/>
</dbReference>
<dbReference type="Proteomes" id="UP001445076">
    <property type="component" value="Unassembled WGS sequence"/>
</dbReference>
<accession>A0AAW0WYZ0</accession>
<feature type="binding site" evidence="5">
    <location>
        <position position="393"/>
    </location>
    <ligand>
        <name>a divalent metal cation</name>
        <dbReference type="ChEBI" id="CHEBI:60240"/>
        <label>2</label>
        <note>catalytic</note>
    </ligand>
</feature>
<reference evidence="8" key="2">
    <citation type="submission" date="2024-01" db="EMBL/GenBank/DDBJ databases">
        <authorList>
            <person name="He J."/>
            <person name="Wang M."/>
            <person name="Zheng J."/>
            <person name="Liu Z."/>
        </authorList>
    </citation>
    <scope>NUCLEOTIDE SEQUENCE</scope>
    <source>
        <strain evidence="8">ZL_2023a</strain>
        <tissue evidence="8">Muscle</tissue>
    </source>
</reference>
<feature type="binding site" evidence="5">
    <location>
        <position position="298"/>
    </location>
    <ligand>
        <name>a divalent metal cation</name>
        <dbReference type="ChEBI" id="CHEBI:60240"/>
        <label>2</label>
        <note>catalytic</note>
    </ligand>
</feature>
<comment type="catalytic activity">
    <reaction evidence="5 6">
        <text>Release of N-terminal amino acids, preferentially methionine, from peptides and arylamides.</text>
        <dbReference type="EC" id="3.4.11.18"/>
    </reaction>
</comment>
<keyword evidence="9" id="KW-1185">Reference proteome</keyword>
<dbReference type="Pfam" id="PF00557">
    <property type="entry name" value="Peptidase_M24"/>
    <property type="match status" value="1"/>
</dbReference>
<feature type="binding site" evidence="5">
    <location>
        <position position="298"/>
    </location>
    <ligand>
        <name>a divalent metal cation</name>
        <dbReference type="ChEBI" id="CHEBI:60240"/>
        <label>1</label>
    </ligand>
</feature>
<dbReference type="InterPro" id="IPR002467">
    <property type="entry name" value="Pept_M24A_MAP1"/>
</dbReference>
<evidence type="ECO:0000256" key="2">
    <source>
        <dbReference type="ARBA" id="ARBA00022670"/>
    </source>
</evidence>
<dbReference type="GO" id="GO:0004239">
    <property type="term" value="F:initiator methionyl aminopeptidase activity"/>
    <property type="evidence" value="ECO:0007669"/>
    <property type="project" value="UniProtKB-UniRule"/>
</dbReference>
<dbReference type="PANTHER" id="PTHR43330">
    <property type="entry name" value="METHIONINE AMINOPEPTIDASE"/>
    <property type="match status" value="1"/>
</dbReference>
<evidence type="ECO:0000256" key="1">
    <source>
        <dbReference type="ARBA" id="ARBA00022438"/>
    </source>
</evidence>
<dbReference type="EMBL" id="JARKIK010000056">
    <property type="protein sequence ID" value="KAK8732664.1"/>
    <property type="molecule type" value="Genomic_DNA"/>
</dbReference>
<dbReference type="EMBL" id="JARKIK010000056">
    <property type="protein sequence ID" value="KAK8732662.1"/>
    <property type="molecule type" value="Genomic_DNA"/>
</dbReference>
<dbReference type="InterPro" id="IPR000994">
    <property type="entry name" value="Pept_M24"/>
</dbReference>
<organism evidence="8 9">
    <name type="scientific">Cherax quadricarinatus</name>
    <name type="common">Australian red claw crayfish</name>
    <dbReference type="NCBI Taxonomy" id="27406"/>
    <lineage>
        <taxon>Eukaryota</taxon>
        <taxon>Metazoa</taxon>
        <taxon>Ecdysozoa</taxon>
        <taxon>Arthropoda</taxon>
        <taxon>Crustacea</taxon>
        <taxon>Multicrustacea</taxon>
        <taxon>Malacostraca</taxon>
        <taxon>Eumalacostraca</taxon>
        <taxon>Eucarida</taxon>
        <taxon>Decapoda</taxon>
        <taxon>Pleocyemata</taxon>
        <taxon>Astacidea</taxon>
        <taxon>Parastacoidea</taxon>
        <taxon>Parastacidae</taxon>
        <taxon>Cherax</taxon>
    </lineage>
</organism>
<dbReference type="SUPFAM" id="SSF55920">
    <property type="entry name" value="Creatinase/aminopeptidase"/>
    <property type="match status" value="1"/>
</dbReference>
<dbReference type="GO" id="GO:0070006">
    <property type="term" value="F:metalloaminopeptidase activity"/>
    <property type="evidence" value="ECO:0007669"/>
    <property type="project" value="UniProtKB-UniRule"/>
</dbReference>
<feature type="binding site" evidence="5">
    <location>
        <position position="361"/>
    </location>
    <ligand>
        <name>a divalent metal cation</name>
        <dbReference type="ChEBI" id="CHEBI:60240"/>
        <label>2</label>
        <note>catalytic</note>
    </ligand>
</feature>
<evidence type="ECO:0000256" key="4">
    <source>
        <dbReference type="ARBA" id="ARBA00022801"/>
    </source>
</evidence>
<evidence type="ECO:0000256" key="6">
    <source>
        <dbReference type="RuleBase" id="RU003653"/>
    </source>
</evidence>
<evidence type="ECO:0000256" key="5">
    <source>
        <dbReference type="HAMAP-Rule" id="MF_03174"/>
    </source>
</evidence>
<comment type="function">
    <text evidence="6">Cotranslationally removes the N-terminal methionine from nascent proteins. The N-terminal methionine is often cleaved when the second residue in the primary sequence is small and uncharged (Met-Ala-, Cys, Gly, Pro, Ser, Thr, or Val).</text>
</comment>